<sequence length="231" mass="24186">MRNLKKILTGLVLTLSVCNAYAVPIIASTDPIFGGQSDGTNFVIGTSGTDASVNNWPGGESPDHLIDGVGQKYLNFSKTNAGVIISPDFGSSIVDSIQFWVANDAVERDPASFELYGINLLIDSASPDETFDLSLFDIISAGALSLPSSRNAGGSSALVDGNSQTISFTNSVAYTSYLLLFPTVKNELAANSMQLAEVQLFGNAATVPEPASLALFGLVLAGIGWSKRKKA</sequence>
<feature type="chain" id="PRO_5011790387" evidence="1">
    <location>
        <begin position="23"/>
        <end position="231"/>
    </location>
</feature>
<feature type="signal peptide" evidence="1">
    <location>
        <begin position="1"/>
        <end position="22"/>
    </location>
</feature>
<keyword evidence="4" id="KW-1185">Reference proteome</keyword>
<feature type="domain" description="Ice-binding protein C-terminal" evidence="2">
    <location>
        <begin position="206"/>
        <end position="228"/>
    </location>
</feature>
<dbReference type="Proteomes" id="UP000198623">
    <property type="component" value="Unassembled WGS sequence"/>
</dbReference>
<dbReference type="Gene3D" id="2.60.120.260">
    <property type="entry name" value="Galactose-binding domain-like"/>
    <property type="match status" value="1"/>
</dbReference>
<name>A0A1I2VSB6_9GAMM</name>
<dbReference type="Pfam" id="PF07589">
    <property type="entry name" value="PEP-CTERM"/>
    <property type="match status" value="1"/>
</dbReference>
<evidence type="ECO:0000256" key="1">
    <source>
        <dbReference type="SAM" id="SignalP"/>
    </source>
</evidence>
<accession>A0A1I2VSB6</accession>
<protein>
    <submittedName>
        <fullName evidence="3">PEP-CTERM protein-sorting domain-containing protein</fullName>
    </submittedName>
</protein>
<dbReference type="AlphaFoldDB" id="A0A1I2VSB6"/>
<dbReference type="InterPro" id="IPR013424">
    <property type="entry name" value="Ice-binding_C"/>
</dbReference>
<evidence type="ECO:0000259" key="2">
    <source>
        <dbReference type="Pfam" id="PF07589"/>
    </source>
</evidence>
<gene>
    <name evidence="3" type="ORF">SAMN05216175_11916</name>
</gene>
<evidence type="ECO:0000313" key="3">
    <source>
        <dbReference type="EMBL" id="SFG92040.1"/>
    </source>
</evidence>
<evidence type="ECO:0000313" key="4">
    <source>
        <dbReference type="Proteomes" id="UP000198623"/>
    </source>
</evidence>
<keyword evidence="1" id="KW-0732">Signal</keyword>
<organism evidence="3 4">
    <name type="scientific">Neptunomonas qingdaonensis</name>
    <dbReference type="NCBI Taxonomy" id="1045558"/>
    <lineage>
        <taxon>Bacteria</taxon>
        <taxon>Pseudomonadati</taxon>
        <taxon>Pseudomonadota</taxon>
        <taxon>Gammaproteobacteria</taxon>
        <taxon>Oceanospirillales</taxon>
        <taxon>Oceanospirillaceae</taxon>
        <taxon>Neptunomonas</taxon>
    </lineage>
</organism>
<proteinExistence type="predicted"/>
<dbReference type="EMBL" id="FOOU01000019">
    <property type="protein sequence ID" value="SFG92040.1"/>
    <property type="molecule type" value="Genomic_DNA"/>
</dbReference>
<dbReference type="NCBIfam" id="TIGR02595">
    <property type="entry name" value="PEP_CTERM"/>
    <property type="match status" value="1"/>
</dbReference>
<reference evidence="4" key="1">
    <citation type="submission" date="2016-10" db="EMBL/GenBank/DDBJ databases">
        <authorList>
            <person name="Varghese N."/>
            <person name="Submissions S."/>
        </authorList>
    </citation>
    <scope>NUCLEOTIDE SEQUENCE [LARGE SCALE GENOMIC DNA]</scope>
    <source>
        <strain evidence="4">CGMCC 1.10971</strain>
    </source>
</reference>
<dbReference type="RefSeq" id="WP_090730513.1">
    <property type="nucleotide sequence ID" value="NZ_FOOU01000019.1"/>
</dbReference>